<feature type="transmembrane region" description="Helical" evidence="7">
    <location>
        <begin position="311"/>
        <end position="330"/>
    </location>
</feature>
<evidence type="ECO:0000256" key="2">
    <source>
        <dbReference type="ARBA" id="ARBA00022448"/>
    </source>
</evidence>
<sequence length="540" mass="56855">MIAPLRVPRFRLIWGASVLSNLGLVIQGVGAAWTMTQITNDATLVALVQSATLVPMLLFTLPAGAMADVYPRRTVALAALAISLSGTSILSMLAFANAITPVALLILSFVAGCGMAFFWPAWQSSAADDVPADLLPAAVGLNSISYNAARVVGPGVGGMIVAGGSATVAFVVSFCLYLPMVGAQLRTSARRTLTRLPPERIGRALITGLRYAANATPVVNIVVRSFALGAIGGSVHALMPLIARDLLGAGAGTFGILLGLFGAGAVVGIVVAARLRQRFGTDGSASVCIIALGLSLTVVGVSRYVPLTGAALIVAGAAWMCMTQACSVGLQMSVPRWVAGRALACFQASLSGGIALAGVGWGLFAERFGVGNAFIGSGLLILLSIALRRVWPLPEIGGAYVVSGVGAPDPELVVRIDGNGGPILIEVEYSIPVRQALGFHRMMTTVQRLRKRNGAYGWSIARDLGRPDVWKERFHFPTWHDYLRQRERLTDQERELQSSVMSLHAGTEPVVVRRFLLGPSEVDLTSDADHANEWPQTVIQ</sequence>
<feature type="transmembrane region" description="Helical" evidence="7">
    <location>
        <begin position="102"/>
        <end position="122"/>
    </location>
</feature>
<feature type="transmembrane region" description="Helical" evidence="7">
    <location>
        <begin position="285"/>
        <end position="305"/>
    </location>
</feature>
<dbReference type="PANTHER" id="PTHR23513">
    <property type="entry name" value="INTEGRAL MEMBRANE EFFLUX PROTEIN-RELATED"/>
    <property type="match status" value="1"/>
</dbReference>
<evidence type="ECO:0000256" key="3">
    <source>
        <dbReference type="ARBA" id="ARBA00022475"/>
    </source>
</evidence>
<dbReference type="PROSITE" id="PS50850">
    <property type="entry name" value="MFS"/>
    <property type="match status" value="1"/>
</dbReference>
<feature type="transmembrane region" description="Helical" evidence="7">
    <location>
        <begin position="249"/>
        <end position="273"/>
    </location>
</feature>
<feature type="transmembrane region" description="Helical" evidence="7">
    <location>
        <begin position="12"/>
        <end position="36"/>
    </location>
</feature>
<dbReference type="PANTHER" id="PTHR23513:SF11">
    <property type="entry name" value="STAPHYLOFERRIN A TRANSPORTER"/>
    <property type="match status" value="1"/>
</dbReference>
<feature type="transmembrane region" description="Helical" evidence="7">
    <location>
        <begin position="159"/>
        <end position="181"/>
    </location>
</feature>
<dbReference type="STRING" id="690566.Sphch_3238"/>
<accession>F6F336</accession>
<evidence type="ECO:0000256" key="5">
    <source>
        <dbReference type="ARBA" id="ARBA00022989"/>
    </source>
</evidence>
<reference evidence="9 10" key="1">
    <citation type="submission" date="2011-05" db="EMBL/GenBank/DDBJ databases">
        <title>Complete sequence of chromosome 2 of Sphingobium chlorophenolicum L-1.</title>
        <authorList>
            <consortium name="US DOE Joint Genome Institute"/>
            <person name="Lucas S."/>
            <person name="Han J."/>
            <person name="Lapidus A."/>
            <person name="Cheng J.-F."/>
            <person name="Goodwin L."/>
            <person name="Pitluck S."/>
            <person name="Peters L."/>
            <person name="Daligault H."/>
            <person name="Han C."/>
            <person name="Tapia R."/>
            <person name="Land M."/>
            <person name="Hauser L."/>
            <person name="Kyrpides N."/>
            <person name="Ivanova N."/>
            <person name="Pagani I."/>
            <person name="Turner P."/>
            <person name="Copley S."/>
            <person name="Woyke T."/>
        </authorList>
    </citation>
    <scope>NUCLEOTIDE SEQUENCE [LARGE SCALE GENOMIC DNA]</scope>
    <source>
        <strain evidence="9 10">L-1</strain>
    </source>
</reference>
<keyword evidence="5 7" id="KW-1133">Transmembrane helix</keyword>
<keyword evidence="6 7" id="KW-0472">Membrane</keyword>
<name>F6F336_SPHCR</name>
<dbReference type="EMBL" id="CP002799">
    <property type="protein sequence ID" value="AEG50848.1"/>
    <property type="molecule type" value="Genomic_DNA"/>
</dbReference>
<feature type="transmembrane region" description="Helical" evidence="7">
    <location>
        <begin position="42"/>
        <end position="63"/>
    </location>
</feature>
<keyword evidence="10" id="KW-1185">Reference proteome</keyword>
<evidence type="ECO:0000256" key="6">
    <source>
        <dbReference type="ARBA" id="ARBA00023136"/>
    </source>
</evidence>
<evidence type="ECO:0000259" key="8">
    <source>
        <dbReference type="PROSITE" id="PS50850"/>
    </source>
</evidence>
<dbReference type="GO" id="GO:0005886">
    <property type="term" value="C:plasma membrane"/>
    <property type="evidence" value="ECO:0007669"/>
    <property type="project" value="UniProtKB-SubCell"/>
</dbReference>
<dbReference type="Pfam" id="PF05977">
    <property type="entry name" value="MFS_3"/>
    <property type="match status" value="1"/>
</dbReference>
<keyword evidence="3" id="KW-1003">Cell membrane</keyword>
<gene>
    <name evidence="9" type="ORF">Sphch_3238</name>
</gene>
<feature type="transmembrane region" description="Helical" evidence="7">
    <location>
        <begin position="75"/>
        <end position="96"/>
    </location>
</feature>
<evidence type="ECO:0000256" key="4">
    <source>
        <dbReference type="ARBA" id="ARBA00022692"/>
    </source>
</evidence>
<keyword evidence="2" id="KW-0813">Transport</keyword>
<dbReference type="Gene3D" id="1.20.1250.20">
    <property type="entry name" value="MFS general substrate transporter like domains"/>
    <property type="match status" value="1"/>
</dbReference>
<proteinExistence type="predicted"/>
<protein>
    <recommendedName>
        <fullName evidence="8">Major facilitator superfamily (MFS) profile domain-containing protein</fullName>
    </recommendedName>
</protein>
<dbReference type="RefSeq" id="WP_013849078.1">
    <property type="nucleotide sequence ID" value="NC_015594.1"/>
</dbReference>
<dbReference type="KEGG" id="sch:Sphch_3238"/>
<evidence type="ECO:0000313" key="10">
    <source>
        <dbReference type="Proteomes" id="UP000007150"/>
    </source>
</evidence>
<dbReference type="InterPro" id="IPR010290">
    <property type="entry name" value="TM_effector"/>
</dbReference>
<dbReference type="InterPro" id="IPR020846">
    <property type="entry name" value="MFS_dom"/>
</dbReference>
<organism evidence="9 10">
    <name type="scientific">Sphingobium chlorophenolicum L-1</name>
    <dbReference type="NCBI Taxonomy" id="690566"/>
    <lineage>
        <taxon>Bacteria</taxon>
        <taxon>Pseudomonadati</taxon>
        <taxon>Pseudomonadota</taxon>
        <taxon>Alphaproteobacteria</taxon>
        <taxon>Sphingomonadales</taxon>
        <taxon>Sphingomonadaceae</taxon>
        <taxon>Sphingobium</taxon>
    </lineage>
</organism>
<dbReference type="GO" id="GO:0022857">
    <property type="term" value="F:transmembrane transporter activity"/>
    <property type="evidence" value="ECO:0007669"/>
    <property type="project" value="InterPro"/>
</dbReference>
<evidence type="ECO:0000313" key="9">
    <source>
        <dbReference type="EMBL" id="AEG50848.1"/>
    </source>
</evidence>
<keyword evidence="4 7" id="KW-0812">Transmembrane</keyword>
<dbReference type="SUPFAM" id="SSF103473">
    <property type="entry name" value="MFS general substrate transporter"/>
    <property type="match status" value="1"/>
</dbReference>
<comment type="subcellular location">
    <subcellularLocation>
        <location evidence="1">Cell membrane</location>
        <topology evidence="1">Multi-pass membrane protein</topology>
    </subcellularLocation>
</comment>
<feature type="transmembrane region" description="Helical" evidence="7">
    <location>
        <begin position="342"/>
        <end position="364"/>
    </location>
</feature>
<feature type="domain" description="Major facilitator superfamily (MFS) profile" evidence="8">
    <location>
        <begin position="1"/>
        <end position="396"/>
    </location>
</feature>
<dbReference type="HOGENOM" id="CLU_034180_11_1_5"/>
<dbReference type="CDD" id="cd06173">
    <property type="entry name" value="MFS_MefA_like"/>
    <property type="match status" value="1"/>
</dbReference>
<feature type="transmembrane region" description="Helical" evidence="7">
    <location>
        <begin position="370"/>
        <end position="387"/>
    </location>
</feature>
<feature type="transmembrane region" description="Helical" evidence="7">
    <location>
        <begin position="221"/>
        <end position="243"/>
    </location>
</feature>
<evidence type="ECO:0000256" key="7">
    <source>
        <dbReference type="SAM" id="Phobius"/>
    </source>
</evidence>
<dbReference type="AlphaFoldDB" id="F6F336"/>
<dbReference type="Proteomes" id="UP000007150">
    <property type="component" value="Chromosome 2"/>
</dbReference>
<dbReference type="InterPro" id="IPR036259">
    <property type="entry name" value="MFS_trans_sf"/>
</dbReference>
<evidence type="ECO:0000256" key="1">
    <source>
        <dbReference type="ARBA" id="ARBA00004651"/>
    </source>
</evidence>